<reference evidence="1" key="1">
    <citation type="submission" date="2021-01" db="EMBL/GenBank/DDBJ databases">
        <authorList>
            <person name="Kaushik A."/>
        </authorList>
    </citation>
    <scope>NUCLEOTIDE SEQUENCE</scope>
    <source>
        <strain evidence="1">AG3-T5</strain>
    </source>
</reference>
<dbReference type="SUPFAM" id="SSF52047">
    <property type="entry name" value="RNI-like"/>
    <property type="match status" value="1"/>
</dbReference>
<dbReference type="AlphaFoldDB" id="A0A8H3ANP7"/>
<sequence length="408" mass="45876">MGIYFFHIIGNLYLLFKRWFVCLYTVGTWGTYEAGHHQSSHEGLTSEFRYSCETTNAVQSQERALVTLPIDLIEYIADFIFEIAHPPTDGKSGRALSLKPSWGAVAGFMNASVGLHNMGMKRWVQVLSCSSKGDLETALRYAHWIRELRCFDQSPSDGQYYGDLLNAFNQLHTLSLDLHSDIHYNGRSFAYRDVFVSLPPSLRRLEIRNAHGPDVKIIAAVKRYCPDLQELRLGRCNMFNRSPACKFWRSFPFEHDSYISNDGTDEYASSLAQELSPLRSLKTLEVGIYLIPTSVVLAHRIYHAHKLSAPGDINWQLAISLARDAPSALGSEVLPAGLEPASADELVDILHEPSPETHFSRESCSFCRSEFLQASVDAELSATQTLKSLLPSLSEVQWQGWFTPNHLG</sequence>
<dbReference type="Proteomes" id="UP000663841">
    <property type="component" value="Unassembled WGS sequence"/>
</dbReference>
<dbReference type="InterPro" id="IPR032675">
    <property type="entry name" value="LRR_dom_sf"/>
</dbReference>
<dbReference type="EMBL" id="CAJMWW010000087">
    <property type="protein sequence ID" value="CAE6435425.1"/>
    <property type="molecule type" value="Genomic_DNA"/>
</dbReference>
<proteinExistence type="predicted"/>
<organism evidence="1 2">
    <name type="scientific">Rhizoctonia solani</name>
    <dbReference type="NCBI Taxonomy" id="456999"/>
    <lineage>
        <taxon>Eukaryota</taxon>
        <taxon>Fungi</taxon>
        <taxon>Dikarya</taxon>
        <taxon>Basidiomycota</taxon>
        <taxon>Agaricomycotina</taxon>
        <taxon>Agaricomycetes</taxon>
        <taxon>Cantharellales</taxon>
        <taxon>Ceratobasidiaceae</taxon>
        <taxon>Rhizoctonia</taxon>
    </lineage>
</organism>
<comment type="caution">
    <text evidence="1">The sequence shown here is derived from an EMBL/GenBank/DDBJ whole genome shotgun (WGS) entry which is preliminary data.</text>
</comment>
<evidence type="ECO:0000313" key="1">
    <source>
        <dbReference type="EMBL" id="CAE6435425.1"/>
    </source>
</evidence>
<protein>
    <submittedName>
        <fullName evidence="1">Uncharacterized protein</fullName>
    </submittedName>
</protein>
<evidence type="ECO:0000313" key="2">
    <source>
        <dbReference type="Proteomes" id="UP000663841"/>
    </source>
</evidence>
<feature type="non-terminal residue" evidence="1">
    <location>
        <position position="1"/>
    </location>
</feature>
<name>A0A8H3ANP7_9AGAM</name>
<gene>
    <name evidence="1" type="ORF">RDB_LOCUS78365</name>
</gene>
<dbReference type="Gene3D" id="3.80.10.10">
    <property type="entry name" value="Ribonuclease Inhibitor"/>
    <property type="match status" value="1"/>
</dbReference>
<accession>A0A8H3ANP7</accession>